<dbReference type="InParanoid" id="K0ID40"/>
<keyword evidence="2" id="KW-1185">Reference proteome</keyword>
<accession>K0ID40</accession>
<name>K0ID40_NITGG</name>
<proteinExistence type="predicted"/>
<dbReference type="RefSeq" id="WP_015019836.1">
    <property type="nucleotide sequence ID" value="NC_018719.1"/>
</dbReference>
<protein>
    <submittedName>
        <fullName evidence="1">Uncharacterized protein</fullName>
    </submittedName>
</protein>
<dbReference type="EMBL" id="CP002408">
    <property type="protein sequence ID" value="AFU59301.1"/>
    <property type="molecule type" value="Genomic_DNA"/>
</dbReference>
<evidence type="ECO:0000313" key="1">
    <source>
        <dbReference type="EMBL" id="AFU59301.1"/>
    </source>
</evidence>
<dbReference type="AlphaFoldDB" id="K0ID40"/>
<dbReference type="STRING" id="1237085.Ngar_c23760"/>
<reference evidence="1 2" key="1">
    <citation type="journal article" date="2012" name="Environ. Microbiol.">
        <title>The genome of the ammonia-oxidizing Candidatus Nitrososphaera gargensis: insights into metabolic versatility and environmental adaptations.</title>
        <authorList>
            <person name="Spang A."/>
            <person name="Poehlein A."/>
            <person name="Offre P."/>
            <person name="Zumbragel S."/>
            <person name="Haider S."/>
            <person name="Rychlik N."/>
            <person name="Nowka B."/>
            <person name="Schmeisser C."/>
            <person name="Lebedeva E.V."/>
            <person name="Rattei T."/>
            <person name="Bohm C."/>
            <person name="Schmid M."/>
            <person name="Galushko A."/>
            <person name="Hatzenpichler R."/>
            <person name="Weinmaier T."/>
            <person name="Daniel R."/>
            <person name="Schleper C."/>
            <person name="Spieck E."/>
            <person name="Streit W."/>
            <person name="Wagner M."/>
        </authorList>
    </citation>
    <scope>NUCLEOTIDE SEQUENCE [LARGE SCALE GENOMIC DNA]</scope>
    <source>
        <strain evidence="2">Ga9.2</strain>
    </source>
</reference>
<dbReference type="BioCyc" id="CNIT1237085:G1324-2374-MONOMER"/>
<gene>
    <name evidence="1" type="ordered locus">Ngar_c23760</name>
</gene>
<dbReference type="HOGENOM" id="CLU_1840646_0_0_2"/>
<evidence type="ECO:0000313" key="2">
    <source>
        <dbReference type="Proteomes" id="UP000008037"/>
    </source>
</evidence>
<dbReference type="Proteomes" id="UP000008037">
    <property type="component" value="Chromosome"/>
</dbReference>
<organism evidence="1 2">
    <name type="scientific">Nitrososphaera gargensis (strain Ga9.2)</name>
    <dbReference type="NCBI Taxonomy" id="1237085"/>
    <lineage>
        <taxon>Archaea</taxon>
        <taxon>Nitrososphaerota</taxon>
        <taxon>Nitrososphaeria</taxon>
        <taxon>Nitrososphaerales</taxon>
        <taxon>Nitrososphaeraceae</taxon>
        <taxon>Nitrososphaera</taxon>
    </lineage>
</organism>
<sequence>MQNRSVISRRRYVAAKEQQLLTLGDIAPSWDERLKQLPVSKWSLKWLKWYFDIASRETCIVGEAFGQSSAYWNECAECRTFSRQFPRHYKALSYKELERDVQRFVGHWNEKHRDVENNRRCLRWFDSFVRSDGYIRTLQ</sequence>
<dbReference type="GeneID" id="13794393"/>
<dbReference type="KEGG" id="nga:Ngar_c23760"/>
<dbReference type="OrthoDB" id="13902at2157"/>